<organism evidence="3 4">
    <name type="scientific">Actinoplanes ianthinogenes</name>
    <dbReference type="NCBI Taxonomy" id="122358"/>
    <lineage>
        <taxon>Bacteria</taxon>
        <taxon>Bacillati</taxon>
        <taxon>Actinomycetota</taxon>
        <taxon>Actinomycetes</taxon>
        <taxon>Micromonosporales</taxon>
        <taxon>Micromonosporaceae</taxon>
        <taxon>Actinoplanes</taxon>
    </lineage>
</organism>
<feature type="compositionally biased region" description="Basic residues" evidence="1">
    <location>
        <begin position="450"/>
        <end position="480"/>
    </location>
</feature>
<accession>A0ABM7M3H6</accession>
<dbReference type="Pfam" id="PF07508">
    <property type="entry name" value="Recombinase"/>
    <property type="match status" value="1"/>
</dbReference>
<dbReference type="Pfam" id="PF00239">
    <property type="entry name" value="Resolvase"/>
    <property type="match status" value="1"/>
</dbReference>
<feature type="domain" description="Recombinase" evidence="2">
    <location>
        <begin position="162"/>
        <end position="325"/>
    </location>
</feature>
<dbReference type="InterPro" id="IPR036162">
    <property type="entry name" value="Resolvase-like_N_sf"/>
</dbReference>
<protein>
    <recommendedName>
        <fullName evidence="2">Recombinase domain-containing protein</fullName>
    </recommendedName>
</protein>
<dbReference type="SMART" id="SM00857">
    <property type="entry name" value="Resolvase"/>
    <property type="match status" value="1"/>
</dbReference>
<keyword evidence="4" id="KW-1185">Reference proteome</keyword>
<dbReference type="SUPFAM" id="SSF53041">
    <property type="entry name" value="Resolvase-like"/>
    <property type="match status" value="1"/>
</dbReference>
<reference evidence="3 4" key="1">
    <citation type="submission" date="2020-08" db="EMBL/GenBank/DDBJ databases">
        <title>Whole genome shotgun sequence of Actinoplanes ianthinogenes NBRC 13996.</title>
        <authorList>
            <person name="Komaki H."/>
            <person name="Tamura T."/>
        </authorList>
    </citation>
    <scope>NUCLEOTIDE SEQUENCE [LARGE SCALE GENOMIC DNA]</scope>
    <source>
        <strain evidence="3 4">NBRC 13996</strain>
    </source>
</reference>
<evidence type="ECO:0000313" key="3">
    <source>
        <dbReference type="EMBL" id="BCJ46113.1"/>
    </source>
</evidence>
<name>A0ABM7M3H6_9ACTN</name>
<dbReference type="InterPro" id="IPR038109">
    <property type="entry name" value="DNA_bind_recomb_sf"/>
</dbReference>
<dbReference type="Gene3D" id="3.90.1750.20">
    <property type="entry name" value="Putative Large Serine Recombinase, Chain B, Domain 2"/>
    <property type="match status" value="1"/>
</dbReference>
<dbReference type="InterPro" id="IPR050639">
    <property type="entry name" value="SSR_resolvase"/>
</dbReference>
<dbReference type="InterPro" id="IPR006119">
    <property type="entry name" value="Resolv_N"/>
</dbReference>
<dbReference type="Proteomes" id="UP000676967">
    <property type="component" value="Chromosome"/>
</dbReference>
<dbReference type="PANTHER" id="PTHR30461">
    <property type="entry name" value="DNA-INVERTASE FROM LAMBDOID PROPHAGE"/>
    <property type="match status" value="1"/>
</dbReference>
<dbReference type="InterPro" id="IPR025827">
    <property type="entry name" value="Zn_ribbon_recom_dom"/>
</dbReference>
<dbReference type="EMBL" id="AP023356">
    <property type="protein sequence ID" value="BCJ46113.1"/>
    <property type="molecule type" value="Genomic_DNA"/>
</dbReference>
<dbReference type="PANTHER" id="PTHR30461:SF23">
    <property type="entry name" value="DNA RECOMBINASE-RELATED"/>
    <property type="match status" value="1"/>
</dbReference>
<gene>
    <name evidence="3" type="ORF">Aiant_67700</name>
</gene>
<evidence type="ECO:0000313" key="4">
    <source>
        <dbReference type="Proteomes" id="UP000676967"/>
    </source>
</evidence>
<evidence type="ECO:0000256" key="1">
    <source>
        <dbReference type="SAM" id="MobiDB-lite"/>
    </source>
</evidence>
<evidence type="ECO:0000259" key="2">
    <source>
        <dbReference type="PROSITE" id="PS51737"/>
    </source>
</evidence>
<proteinExistence type="predicted"/>
<feature type="region of interest" description="Disordered" evidence="1">
    <location>
        <begin position="445"/>
        <end position="480"/>
    </location>
</feature>
<sequence>MRFAFYGRISTAEYQDAVSSRAWQLEAAGRVLAGRGRIVMEFFDAGASRSLPWVRRPQAAALLGAAGQPDRGFDAVVVGEFERAFAGAEAPVVIALLESFGVQVWLPKTRGRVDLARADHQALLLMLGHQSEREVLRNRFRTSAAMAVQVREQGRNQGGRPPYGYRLVDAGPHPNTVHAQWGRRAHRLDVDPVTAPHVRWIFARRREGMSAAAIARTLNDRGVASPGAYDRARNRHRVDSVWTLRTVAAILANPRYTGRQVWNRQFTDHREAVPGDKRSSLGPVRVWNQRSDWVVSDERTHPPLISDDEFLAIQRVTALSVPGDGQQRRYAFTGLLVCAVCGRRLEGHWVNRQPGYRCRHGHTSALPSGEAGPRWVYRSQAHLARELAATYPDLAAASNAEEMASYLRVRDLVVVCAADKLTIEAAIPDVGSPAIEASHAQLALPMPAMGRRRGRTKARTLKSRIPGRRRKSKNPRSGRT</sequence>
<dbReference type="Pfam" id="PF13408">
    <property type="entry name" value="Zn_ribbon_recom"/>
    <property type="match status" value="1"/>
</dbReference>
<dbReference type="InterPro" id="IPR011109">
    <property type="entry name" value="DNA_bind_recombinase_dom"/>
</dbReference>
<dbReference type="PROSITE" id="PS51737">
    <property type="entry name" value="RECOMBINASE_DNA_BIND"/>
    <property type="match status" value="1"/>
</dbReference>
<dbReference type="Gene3D" id="3.40.50.1390">
    <property type="entry name" value="Resolvase, N-terminal catalytic domain"/>
    <property type="match status" value="1"/>
</dbReference>